<comment type="cofactor">
    <cofactor evidence="1">
        <name>FAD</name>
        <dbReference type="ChEBI" id="CHEBI:57692"/>
    </cofactor>
</comment>
<dbReference type="SUPFAM" id="SSF51905">
    <property type="entry name" value="FAD/NAD(P)-binding domain"/>
    <property type="match status" value="1"/>
</dbReference>
<sequence>MYITGNNKAANTYDAIVIGSGISGGWAAMELCKKGLKTLLLERGRDVKHITDYPTANLNPWDFKYGLNNTLQDRAEDPVQSSAYSPADKHFYVRDKEHPYIQEKPFNWYRGYQVGGRSLIWGRQCYRWSDLDFEANLKDGNGVDWPLRYKDLEQWYAYVESFIGVSGKQENLRQLPDGEFLAPMELNCIEKHLGEAIKKNDETRLLTIARVANLTRGWDNRGPCQNRNLCNRGCPFGGYFSSNSSTIPAAAATGNLKLRPFSIATEVIYDAATKKASGVRIIDSLSGETHEFYSRIVFVNASTINTTALLLNSTSARFPNGFGNDSGALGHYLMDHHSSAGAYGVHDQYTDQYYKGRRPCGFLIPRYRNLSVNENLNFKRGYNIQGHGERQEWWDKSGNIKGFGKDFKAQLGTPGPWTVWMAGWGECLPYKENKVSLEKGQTDKWGQPLIKIDFSFKDNENRMMDDIKTSSAEMLEKAGFKNISSFNYNKPGGSTIHEMGTARMGKDPKTSVLNAFNQVHAVNNVFVTDGSCMTSSACQNPSLTYMALTARACNFAVEEMKKGNI</sequence>
<feature type="domain" description="Glucose-methanol-choline oxidoreductase N-terminal" evidence="6">
    <location>
        <begin position="41"/>
        <end position="336"/>
    </location>
</feature>
<dbReference type="InterPro" id="IPR051473">
    <property type="entry name" value="P2Ox-like"/>
</dbReference>
<dbReference type="InterPro" id="IPR000172">
    <property type="entry name" value="GMC_OxRdtase_N"/>
</dbReference>
<dbReference type="Pfam" id="PF00732">
    <property type="entry name" value="GMC_oxred_N"/>
    <property type="match status" value="1"/>
</dbReference>
<keyword evidence="4" id="KW-0274">FAD</keyword>
<dbReference type="Pfam" id="PF05199">
    <property type="entry name" value="GMC_oxred_C"/>
    <property type="match status" value="1"/>
</dbReference>
<dbReference type="RefSeq" id="WP_084240515.1">
    <property type="nucleotide sequence ID" value="NZ_FWXT01000003.1"/>
</dbReference>
<name>A0A1W2DG07_9SPHI</name>
<dbReference type="Proteomes" id="UP000192756">
    <property type="component" value="Unassembled WGS sequence"/>
</dbReference>
<evidence type="ECO:0000259" key="6">
    <source>
        <dbReference type="Pfam" id="PF00732"/>
    </source>
</evidence>
<keyword evidence="9" id="KW-1185">Reference proteome</keyword>
<evidence type="ECO:0000313" key="9">
    <source>
        <dbReference type="Proteomes" id="UP000192756"/>
    </source>
</evidence>
<dbReference type="AlphaFoldDB" id="A0A1W2DG07"/>
<gene>
    <name evidence="8" type="ORF">SAMN04488524_3732</name>
</gene>
<evidence type="ECO:0000313" key="8">
    <source>
        <dbReference type="EMBL" id="SMC96062.1"/>
    </source>
</evidence>
<evidence type="ECO:0000259" key="7">
    <source>
        <dbReference type="Pfam" id="PF05199"/>
    </source>
</evidence>
<keyword evidence="5" id="KW-0560">Oxidoreductase</keyword>
<evidence type="ECO:0000256" key="2">
    <source>
        <dbReference type="ARBA" id="ARBA00010790"/>
    </source>
</evidence>
<dbReference type="OrthoDB" id="9787779at2"/>
<dbReference type="PANTHER" id="PTHR42784">
    <property type="entry name" value="PYRANOSE 2-OXIDASE"/>
    <property type="match status" value="1"/>
</dbReference>
<evidence type="ECO:0000256" key="5">
    <source>
        <dbReference type="ARBA" id="ARBA00023002"/>
    </source>
</evidence>
<dbReference type="GO" id="GO:0016614">
    <property type="term" value="F:oxidoreductase activity, acting on CH-OH group of donors"/>
    <property type="evidence" value="ECO:0007669"/>
    <property type="project" value="InterPro"/>
</dbReference>
<protein>
    <submittedName>
        <fullName evidence="8">Choline dehydrogenase</fullName>
    </submittedName>
</protein>
<dbReference type="InterPro" id="IPR036188">
    <property type="entry name" value="FAD/NAD-bd_sf"/>
</dbReference>
<evidence type="ECO:0000256" key="1">
    <source>
        <dbReference type="ARBA" id="ARBA00001974"/>
    </source>
</evidence>
<comment type="similarity">
    <text evidence="2">Belongs to the GMC oxidoreductase family.</text>
</comment>
<feature type="domain" description="Glucose-methanol-choline oxidoreductase C-terminal" evidence="7">
    <location>
        <begin position="429"/>
        <end position="548"/>
    </location>
</feature>
<organism evidence="8 9">
    <name type="scientific">Pedobacter africanus</name>
    <dbReference type="NCBI Taxonomy" id="151894"/>
    <lineage>
        <taxon>Bacteria</taxon>
        <taxon>Pseudomonadati</taxon>
        <taxon>Bacteroidota</taxon>
        <taxon>Sphingobacteriia</taxon>
        <taxon>Sphingobacteriales</taxon>
        <taxon>Sphingobacteriaceae</taxon>
        <taxon>Pedobacter</taxon>
    </lineage>
</organism>
<dbReference type="PANTHER" id="PTHR42784:SF1">
    <property type="entry name" value="PYRANOSE 2-OXIDASE"/>
    <property type="match status" value="1"/>
</dbReference>
<accession>A0A1W2DG07</accession>
<dbReference type="EMBL" id="FWXT01000003">
    <property type="protein sequence ID" value="SMC96062.1"/>
    <property type="molecule type" value="Genomic_DNA"/>
</dbReference>
<dbReference type="GO" id="GO:0050660">
    <property type="term" value="F:flavin adenine dinucleotide binding"/>
    <property type="evidence" value="ECO:0007669"/>
    <property type="project" value="InterPro"/>
</dbReference>
<dbReference type="InterPro" id="IPR007867">
    <property type="entry name" value="GMC_OxRtase_C"/>
</dbReference>
<dbReference type="SUPFAM" id="SSF54373">
    <property type="entry name" value="FAD-linked reductases, C-terminal domain"/>
    <property type="match status" value="1"/>
</dbReference>
<dbReference type="Gene3D" id="3.50.50.60">
    <property type="entry name" value="FAD/NAD(P)-binding domain"/>
    <property type="match status" value="2"/>
</dbReference>
<reference evidence="9" key="1">
    <citation type="submission" date="2017-04" db="EMBL/GenBank/DDBJ databases">
        <authorList>
            <person name="Varghese N."/>
            <person name="Submissions S."/>
        </authorList>
    </citation>
    <scope>NUCLEOTIDE SEQUENCE [LARGE SCALE GENOMIC DNA]</scope>
    <source>
        <strain evidence="9">DSM 12126</strain>
    </source>
</reference>
<evidence type="ECO:0000256" key="4">
    <source>
        <dbReference type="ARBA" id="ARBA00022827"/>
    </source>
</evidence>
<dbReference type="STRING" id="151894.SAMN04488524_3732"/>
<evidence type="ECO:0000256" key="3">
    <source>
        <dbReference type="ARBA" id="ARBA00022630"/>
    </source>
</evidence>
<keyword evidence="3" id="KW-0285">Flavoprotein</keyword>
<proteinExistence type="inferred from homology"/>